<evidence type="ECO:0000313" key="3">
    <source>
        <dbReference type="EMBL" id="HJD97989.1"/>
    </source>
</evidence>
<dbReference type="Pfam" id="PF26554">
    <property type="entry name" value="DUF8182"/>
    <property type="match status" value="1"/>
</dbReference>
<dbReference type="Proteomes" id="UP000698963">
    <property type="component" value="Unassembled WGS sequence"/>
</dbReference>
<accession>A0A921AXP2</accession>
<organism evidence="3 4">
    <name type="scientific">Mailhella massiliensis</name>
    <dbReference type="NCBI Taxonomy" id="1903261"/>
    <lineage>
        <taxon>Bacteria</taxon>
        <taxon>Pseudomonadati</taxon>
        <taxon>Thermodesulfobacteriota</taxon>
        <taxon>Desulfovibrionia</taxon>
        <taxon>Desulfovibrionales</taxon>
        <taxon>Desulfovibrionaceae</taxon>
        <taxon>Mailhella</taxon>
    </lineage>
</organism>
<reference evidence="3" key="2">
    <citation type="submission" date="2021-09" db="EMBL/GenBank/DDBJ databases">
        <authorList>
            <person name="Gilroy R."/>
        </authorList>
    </citation>
    <scope>NUCLEOTIDE SEQUENCE</scope>
    <source>
        <strain evidence="3">ChiGjej2B2-19336</strain>
    </source>
</reference>
<evidence type="ECO:0000259" key="2">
    <source>
        <dbReference type="Pfam" id="PF26554"/>
    </source>
</evidence>
<dbReference type="EMBL" id="DYZA01000207">
    <property type="protein sequence ID" value="HJD97989.1"/>
    <property type="molecule type" value="Genomic_DNA"/>
</dbReference>
<sequence>MLKSITGWWKRRGGKTVPEGHGVEKGFLVFQHTGEVIQAERCLQAAGFPVEVKGPPPELRTGCDMVVAFPLLMESAVRRVLEGERLNPMAVVPVSGPLLEPVSLFRVKDYGEWFMVQAANVKITVERSSGRIVNVSGGGCPDVPYLASLLVGQQICGAEEPRVQGHTLCSYALQKAFLEARRLWNTEGGASCAG</sequence>
<dbReference type="InterPro" id="IPR021778">
    <property type="entry name" value="Se/S_carrier-like"/>
</dbReference>
<reference evidence="3" key="1">
    <citation type="journal article" date="2021" name="PeerJ">
        <title>Extensive microbial diversity within the chicken gut microbiome revealed by metagenomics and culture.</title>
        <authorList>
            <person name="Gilroy R."/>
            <person name="Ravi A."/>
            <person name="Getino M."/>
            <person name="Pursley I."/>
            <person name="Horton D.L."/>
            <person name="Alikhan N.F."/>
            <person name="Baker D."/>
            <person name="Gharbi K."/>
            <person name="Hall N."/>
            <person name="Watson M."/>
            <person name="Adriaenssens E.M."/>
            <person name="Foster-Nyarko E."/>
            <person name="Jarju S."/>
            <person name="Secka A."/>
            <person name="Antonio M."/>
            <person name="Oren A."/>
            <person name="Chaudhuri R.R."/>
            <person name="La Ragione R."/>
            <person name="Hildebrand F."/>
            <person name="Pallen M.J."/>
        </authorList>
    </citation>
    <scope>NUCLEOTIDE SEQUENCE</scope>
    <source>
        <strain evidence="3">ChiGjej2B2-19336</strain>
    </source>
</reference>
<evidence type="ECO:0000259" key="1">
    <source>
        <dbReference type="Pfam" id="PF11823"/>
    </source>
</evidence>
<dbReference type="AlphaFoldDB" id="A0A921AXP2"/>
<comment type="caution">
    <text evidence="3">The sequence shown here is derived from an EMBL/GenBank/DDBJ whole genome shotgun (WGS) entry which is preliminary data.</text>
</comment>
<dbReference type="Pfam" id="PF11823">
    <property type="entry name" value="Se_S_carrier"/>
    <property type="match status" value="1"/>
</dbReference>
<feature type="domain" description="Putative Se/S carrier protein-like" evidence="1">
    <location>
        <begin position="26"/>
        <end position="91"/>
    </location>
</feature>
<protein>
    <submittedName>
        <fullName evidence="3">DUF3343 domain-containing protein</fullName>
    </submittedName>
</protein>
<feature type="domain" description="DUF8182" evidence="2">
    <location>
        <begin position="104"/>
        <end position="187"/>
    </location>
</feature>
<dbReference type="InterPro" id="IPR058495">
    <property type="entry name" value="DUF8182"/>
</dbReference>
<proteinExistence type="predicted"/>
<gene>
    <name evidence="3" type="ORF">K8W16_10145</name>
</gene>
<evidence type="ECO:0000313" key="4">
    <source>
        <dbReference type="Proteomes" id="UP000698963"/>
    </source>
</evidence>
<dbReference type="RefSeq" id="WP_304123250.1">
    <property type="nucleotide sequence ID" value="NZ_DYZA01000207.1"/>
</dbReference>
<name>A0A921AXP2_9BACT</name>